<dbReference type="Gene3D" id="3.60.40.10">
    <property type="entry name" value="PPM-type phosphatase domain"/>
    <property type="match status" value="1"/>
</dbReference>
<feature type="compositionally biased region" description="Low complexity" evidence="17">
    <location>
        <begin position="1118"/>
        <end position="1134"/>
    </location>
</feature>
<feature type="domain" description="PPM-type phosphatase" evidence="20">
    <location>
        <begin position="1380"/>
        <end position="1657"/>
    </location>
</feature>
<dbReference type="PANTHER" id="PTHR48057:SF7">
    <property type="entry name" value="LEUCINE-RICH REPEAT SERINE_THREONINE-PROTEIN KINASE 1"/>
    <property type="match status" value="1"/>
</dbReference>
<feature type="region of interest" description="Disordered" evidence="17">
    <location>
        <begin position="305"/>
        <end position="512"/>
    </location>
</feature>
<dbReference type="CDD" id="cd17214">
    <property type="entry name" value="RA_CYR1_like"/>
    <property type="match status" value="1"/>
</dbReference>
<dbReference type="GO" id="GO:0035556">
    <property type="term" value="P:intracellular signal transduction"/>
    <property type="evidence" value="ECO:0007669"/>
    <property type="project" value="InterPro"/>
</dbReference>
<gene>
    <name evidence="21" type="ORF">NUU61_002697</name>
</gene>
<reference evidence="21" key="2">
    <citation type="journal article" date="2023" name="IMA Fungus">
        <title>Comparative genomic study of the Penicillium genus elucidates a diverse pangenome and 15 lateral gene transfer events.</title>
        <authorList>
            <person name="Petersen C."/>
            <person name="Sorensen T."/>
            <person name="Nielsen M.R."/>
            <person name="Sondergaard T.E."/>
            <person name="Sorensen J.L."/>
            <person name="Fitzpatrick D.A."/>
            <person name="Frisvad J.C."/>
            <person name="Nielsen K.L."/>
        </authorList>
    </citation>
    <scope>NUCLEOTIDE SEQUENCE</scope>
    <source>
        <strain evidence="21">IBT 34128</strain>
    </source>
</reference>
<feature type="domain" description="Guanylate cyclase" evidence="18">
    <location>
        <begin position="1717"/>
        <end position="1854"/>
    </location>
</feature>
<dbReference type="InterPro" id="IPR001054">
    <property type="entry name" value="A/G_cyclase"/>
</dbReference>
<feature type="compositionally biased region" description="Polar residues" evidence="17">
    <location>
        <begin position="72"/>
        <end position="81"/>
    </location>
</feature>
<dbReference type="SMART" id="SM00044">
    <property type="entry name" value="CYCc"/>
    <property type="match status" value="1"/>
</dbReference>
<dbReference type="Pfam" id="PF08509">
    <property type="entry name" value="Ad_cyc_g-alpha"/>
    <property type="match status" value="1"/>
</dbReference>
<dbReference type="GO" id="GO:0006171">
    <property type="term" value="P:cAMP biosynthetic process"/>
    <property type="evidence" value="ECO:0007669"/>
    <property type="project" value="UniProtKB-KW"/>
</dbReference>
<reference evidence="21" key="1">
    <citation type="submission" date="2022-11" db="EMBL/GenBank/DDBJ databases">
        <authorList>
            <person name="Petersen C."/>
        </authorList>
    </citation>
    <scope>NUCLEOTIDE SEQUENCE</scope>
    <source>
        <strain evidence="21">IBT 34128</strain>
    </source>
</reference>
<evidence type="ECO:0000259" key="19">
    <source>
        <dbReference type="PROSITE" id="PS50200"/>
    </source>
</evidence>
<evidence type="ECO:0000256" key="14">
    <source>
        <dbReference type="ARBA" id="ARBA00023239"/>
    </source>
</evidence>
<evidence type="ECO:0000256" key="12">
    <source>
        <dbReference type="ARBA" id="ARBA00022842"/>
    </source>
</evidence>
<dbReference type="Gene3D" id="3.80.10.10">
    <property type="entry name" value="Ribonuclease Inhibitor"/>
    <property type="match status" value="3"/>
</dbReference>
<feature type="region of interest" description="Disordered" evidence="17">
    <location>
        <begin position="2092"/>
        <end position="2144"/>
    </location>
</feature>
<feature type="compositionally biased region" description="Low complexity" evidence="17">
    <location>
        <begin position="2108"/>
        <end position="2123"/>
    </location>
</feature>
<feature type="compositionally biased region" description="Polar residues" evidence="17">
    <location>
        <begin position="1088"/>
        <end position="1097"/>
    </location>
</feature>
<feature type="compositionally biased region" description="Low complexity" evidence="17">
    <location>
        <begin position="15"/>
        <end position="25"/>
    </location>
</feature>
<dbReference type="CDD" id="cd07302">
    <property type="entry name" value="CHD"/>
    <property type="match status" value="1"/>
</dbReference>
<keyword evidence="9" id="KW-0677">Repeat</keyword>
<evidence type="ECO:0000256" key="7">
    <source>
        <dbReference type="ARBA" id="ARBA00022614"/>
    </source>
</evidence>
<feature type="compositionally biased region" description="Basic residues" evidence="17">
    <location>
        <begin position="425"/>
        <end position="438"/>
    </location>
</feature>
<dbReference type="PROSITE" id="PS51450">
    <property type="entry name" value="LRR"/>
    <property type="match status" value="3"/>
</dbReference>
<feature type="compositionally biased region" description="Basic and acidic residues" evidence="17">
    <location>
        <begin position="443"/>
        <end position="454"/>
    </location>
</feature>
<evidence type="ECO:0000256" key="17">
    <source>
        <dbReference type="SAM" id="MobiDB-lite"/>
    </source>
</evidence>
<evidence type="ECO:0000256" key="11">
    <source>
        <dbReference type="ARBA" id="ARBA00022840"/>
    </source>
</evidence>
<comment type="cofactor">
    <cofactor evidence="2">
        <name>Mg(2+)</name>
        <dbReference type="ChEBI" id="CHEBI:18420"/>
    </cofactor>
</comment>
<evidence type="ECO:0000313" key="22">
    <source>
        <dbReference type="Proteomes" id="UP001141434"/>
    </source>
</evidence>
<evidence type="ECO:0000259" key="20">
    <source>
        <dbReference type="PROSITE" id="PS51746"/>
    </source>
</evidence>
<dbReference type="Pfam" id="PF00481">
    <property type="entry name" value="PP2C"/>
    <property type="match status" value="1"/>
</dbReference>
<dbReference type="OrthoDB" id="2021138at2759"/>
<dbReference type="InterPro" id="IPR001611">
    <property type="entry name" value="Leu-rich_rpt"/>
</dbReference>
<comment type="caution">
    <text evidence="21">The sequence shown here is derived from an EMBL/GenBank/DDBJ whole genome shotgun (WGS) entry which is preliminary data.</text>
</comment>
<comment type="function">
    <text evidence="3">Plays essential roles in regulation of cellular metabolism by catalyzing the synthesis of a second messenger, cAMP.</text>
</comment>
<keyword evidence="13" id="KW-0115">cAMP biosynthesis</keyword>
<dbReference type="Pfam" id="PF00211">
    <property type="entry name" value="Guanylate_cyc"/>
    <property type="match status" value="1"/>
</dbReference>
<dbReference type="GO" id="GO:0000287">
    <property type="term" value="F:magnesium ion binding"/>
    <property type="evidence" value="ECO:0007669"/>
    <property type="project" value="InterPro"/>
</dbReference>
<keyword evidence="10" id="KW-0547">Nucleotide-binding</keyword>
<comment type="similarity">
    <text evidence="4">Belongs to the adenylyl cyclase class-3 family.</text>
</comment>
<evidence type="ECO:0000256" key="2">
    <source>
        <dbReference type="ARBA" id="ARBA00001946"/>
    </source>
</evidence>
<sequence length="2144" mass="237823">MPVRDREQPDRRQGSESSGNSSLVSQKTVRNEDPRRAQNQQPSNGLADPFPGRLSMDKPDASQPPKIDWGTSMWSWSSPDNSPVEKRKSSGLSNHRKALAVLGNEDNPSQSSSSSPRPQPLNPSRPDPDDLESIAPWATAPGTGASDGPGTFYNDFSEHEPSPASATFRPATGRTISSEPAELDYNGEHRRPSVASATTVSSQGSRSSIGQKLRKKKLQGFFGDEYSSPGEHRPEPEEGSQTRRGGPVDQLKARERANSDSSRHGSESSEGGSSQRQSRPRAKGPFPSSDVAPWVYQSFNDIPQYGEAPVRQVPIGPDGQRLAPQETDSSSRRDSSRRAHNGHRYSRSKEEKPTLAGDLAGYQSQTGNGRDDTSLSLRPFNETYLNSSTAMSSSTTLGGRSTSPTPSVQSAIFRDGAHNSPGGPPHKRSLLHKIRHHLPGSNKPHDKSKRDSSPARRGRQGSIEDSGDSDRKKESGKGLGIGPGKFRNRRGFSNLAGDLHGPKDERAQEEGKHVWTLDTDLGDMQDIVRTTSQGHIPTGPDGTVTPHEDAMRPDSSGPGNWNAPESWHVKRHHDLVLEAPGAVPKPTSGLRDRDGTSYFIRVFRIDSTFATLSAGVNASVSEILLMLGRKSFLQDHLNNYEIVLRTNDLSRQLDHKERPILMQKQLLEQVGYTEKDHIEDIGREDHSYLCRFIFLPTKLSGYTSLESDPGFNKMQKFSHVDLQGRSLVTIPITLYKKASEIISLNLSRNLSLDVPKDFIQSCINLREIKFIGNEALRLPASFSLASRLTYLDVSNNRLEQLDHANLDQLTGLVSIKMANNRLTKLPSYFANFQSLRSLNMSSNGFKVFPEFLCKLKSLVDLDFSFNSIEKLPNIGRLTTLERIWMTNNNLRGALDESFGNLANLREIDGRFNEITNIDHLSRLPRLEQLFFGHNLISRFRGAFPKLRSLHMDHCPLTQFDIDAPMPTLTSLNVASAKLSQVRDTMFENLPNVTKLVLDKNHLSSVSTLIGKLRRLEHFSVIKNPLSSLPITIGCLAELKYLNLRECNLTSLPSEIWHCAKLETLNVSSNLLSSFPKHGAPVPQFPGEPSTTPMNTPGISEIPNYEELGPLDEPEFRRPSQTSTGVTSSGSPSDSYRNPSITPSHPGGRKVSTASRSATEVSSASRKDSNFSQHVAMTFAGSLRSLFLADNRLEDDVFRELSLIPELRIVNLSYNELTELPQGLLKRWPFLSELYLSGNELTSLPSDDLEEGSNLKVLHINANRFQVLPAELCKVSKLSILDVGSNGLKYNVSNWPYDWNWNWNRNLKYLNFSGNKRLEIKPNIASLGPPVSSGADLTDFNSLTHLRVLGLMDVTLTIPTIPEETEDRRVRTSASLAGSLAYGMADTLGRTEHLSIIDMIVPRLRPDNVETLMGMFDGQTLSSDGSRVAKYLHENFTSTFSYELKRLQPEQDETPLDALRRTFLALNKNMAGSAYRSIDDREVRQYQRGSNAAKMLNQDDIQSGGVATVLYLNNMDLYAANVGDAQAILVKSNGSLRYLTQNHDPAEDNERARIRAAGGFVSRNGKLNDILTVSRCFGHFPMMPAVIAAPSTMHATLTEQDEMIVLASKELWDYVSPELVVDITRGEHPDLMIASQKLRDLAISFGATNKLMVMILGVGELQKRQKKWLRPSMQLGPSAFPEEQIIPSTKRTKKTRDYPGDSRLARFDYVDAPTGELAIIFTDIKKSTGLWEMCPDAMRSAIQIHNDILRRQLGIIGGYEVKTEGDAFMVAFATTTAALLWCFNCQNQLLEAEWPTEILEQPQCRVVYDMENNVIFRGLSVRMGGHWGEPVCEKDPVTNRMDYFGPMVNRASRISAVADGGQIFVSSDFMSDVHRNLEFFAGSERSASTSSTDSHPRGDSLGHHIRRELQQLNSQGFVIKDQGERKLKGLENPEPLYLVFPHSLAGRLTTLEEEQDKEGPEAFLSRNTQLEIRTEAIWRLWEVTLRLERICGALENPGEARLREPNVALFNTVKKYGGELNDSTVLSLVDQQVTRIEVTINTLSLRHMMRPFKSGNTLQDHAVPIGEVMQQLQTQLAEYRALKEQIAVGAVGPNVGPPPAQYGGVSMHSSGSLDSNLASSASSSFLQLPGPSDTPRSFDLARSGH</sequence>
<dbReference type="RefSeq" id="XP_056514346.1">
    <property type="nucleotide sequence ID" value="XM_056653279.1"/>
</dbReference>
<dbReference type="FunFam" id="3.80.10.10:FF:000305">
    <property type="entry name" value="Adenylate cyclase AcyA"/>
    <property type="match status" value="1"/>
</dbReference>
<dbReference type="FunFam" id="3.60.40.10:FF:000055">
    <property type="entry name" value="Adenylate cyclase AcyA"/>
    <property type="match status" value="1"/>
</dbReference>
<dbReference type="PROSITE" id="PS51746">
    <property type="entry name" value="PPM_2"/>
    <property type="match status" value="1"/>
</dbReference>
<dbReference type="InterPro" id="IPR003591">
    <property type="entry name" value="Leu-rich_rpt_typical-subtyp"/>
</dbReference>
<dbReference type="Pfam" id="PF00560">
    <property type="entry name" value="LRR_1"/>
    <property type="match status" value="1"/>
</dbReference>
<evidence type="ECO:0000256" key="10">
    <source>
        <dbReference type="ARBA" id="ARBA00022741"/>
    </source>
</evidence>
<evidence type="ECO:0000256" key="3">
    <source>
        <dbReference type="ARBA" id="ARBA00003896"/>
    </source>
</evidence>
<evidence type="ECO:0000256" key="1">
    <source>
        <dbReference type="ARBA" id="ARBA00001593"/>
    </source>
</evidence>
<feature type="compositionally biased region" description="Low complexity" evidence="17">
    <location>
        <begin position="392"/>
        <end position="407"/>
    </location>
</feature>
<dbReference type="EC" id="4.6.1.1" evidence="5"/>
<feature type="compositionally biased region" description="Basic and acidic residues" evidence="17">
    <location>
        <begin position="251"/>
        <end position="267"/>
    </location>
</feature>
<evidence type="ECO:0000256" key="13">
    <source>
        <dbReference type="ARBA" id="ARBA00022998"/>
    </source>
</evidence>
<feature type="compositionally biased region" description="Basic and acidic residues" evidence="17">
    <location>
        <begin position="500"/>
        <end position="512"/>
    </location>
</feature>
<dbReference type="SUPFAM" id="SSF52058">
    <property type="entry name" value="L domain-like"/>
    <property type="match status" value="2"/>
</dbReference>
<keyword evidence="7" id="KW-0433">Leucine-rich repeat</keyword>
<evidence type="ECO:0000259" key="18">
    <source>
        <dbReference type="PROSITE" id="PS50125"/>
    </source>
</evidence>
<dbReference type="SUPFAM" id="SSF52075">
    <property type="entry name" value="Outer arm dynein light chain 1"/>
    <property type="match status" value="1"/>
</dbReference>
<dbReference type="Proteomes" id="UP001141434">
    <property type="component" value="Unassembled WGS sequence"/>
</dbReference>
<dbReference type="InterPro" id="IPR029787">
    <property type="entry name" value="Nucleotide_cyclase"/>
</dbReference>
<dbReference type="InterPro" id="IPR036457">
    <property type="entry name" value="PPM-type-like_dom_sf"/>
</dbReference>
<feature type="compositionally biased region" description="Polar residues" evidence="17">
    <location>
        <begin position="195"/>
        <end position="210"/>
    </location>
</feature>
<comment type="catalytic activity">
    <reaction evidence="1">
        <text>ATP = 3',5'-cyclic AMP + diphosphate</text>
        <dbReference type="Rhea" id="RHEA:15389"/>
        <dbReference type="ChEBI" id="CHEBI:30616"/>
        <dbReference type="ChEBI" id="CHEBI:33019"/>
        <dbReference type="ChEBI" id="CHEBI:58165"/>
        <dbReference type="EC" id="4.6.1.1"/>
    </reaction>
</comment>
<name>A0A9W9FSR3_9EURO</name>
<feature type="compositionally biased region" description="Low complexity" evidence="17">
    <location>
        <begin position="106"/>
        <end position="116"/>
    </location>
</feature>
<dbReference type="FunFam" id="3.80.10.10:FF:000580">
    <property type="entry name" value="Adenylate cyclase AcyA"/>
    <property type="match status" value="1"/>
</dbReference>
<dbReference type="InterPro" id="IPR000159">
    <property type="entry name" value="RA_dom"/>
</dbReference>
<dbReference type="Pfam" id="PF13855">
    <property type="entry name" value="LRR_8"/>
    <property type="match status" value="2"/>
</dbReference>
<dbReference type="SMART" id="SM00314">
    <property type="entry name" value="RA"/>
    <property type="match status" value="1"/>
</dbReference>
<keyword evidence="12" id="KW-0460">Magnesium</keyword>
<dbReference type="PROSITE" id="PS50125">
    <property type="entry name" value="GUANYLATE_CYCLASE_2"/>
    <property type="match status" value="1"/>
</dbReference>
<evidence type="ECO:0000313" key="21">
    <source>
        <dbReference type="EMBL" id="KAJ5105350.1"/>
    </source>
</evidence>
<evidence type="ECO:0000256" key="4">
    <source>
        <dbReference type="ARBA" id="ARBA00005381"/>
    </source>
</evidence>
<dbReference type="PROSITE" id="PS50200">
    <property type="entry name" value="RA"/>
    <property type="match status" value="1"/>
</dbReference>
<keyword evidence="11" id="KW-0067">ATP-binding</keyword>
<keyword evidence="8" id="KW-0479">Metal-binding</keyword>
<dbReference type="InterPro" id="IPR013716">
    <property type="entry name" value="Adenylate_cyclase_G-a-bd"/>
</dbReference>
<evidence type="ECO:0000256" key="9">
    <source>
        <dbReference type="ARBA" id="ARBA00022737"/>
    </source>
</evidence>
<dbReference type="GO" id="GO:0004016">
    <property type="term" value="F:adenylate cyclase activity"/>
    <property type="evidence" value="ECO:0007669"/>
    <property type="project" value="UniProtKB-EC"/>
</dbReference>
<dbReference type="SUPFAM" id="SSF81606">
    <property type="entry name" value="PP2C-like"/>
    <property type="match status" value="1"/>
</dbReference>
<feature type="region of interest" description="Disordered" evidence="17">
    <location>
        <begin position="531"/>
        <end position="559"/>
    </location>
</feature>
<dbReference type="PANTHER" id="PTHR48057">
    <property type="entry name" value="LEUCINE-RICH REPEAT SERINE/THREONINE-PROTEIN KINASE 1"/>
    <property type="match status" value="1"/>
</dbReference>
<feature type="compositionally biased region" description="Low complexity" evidence="17">
    <location>
        <begin position="268"/>
        <end position="277"/>
    </location>
</feature>
<dbReference type="Gene3D" id="3.30.70.1230">
    <property type="entry name" value="Nucleotide cyclase"/>
    <property type="match status" value="1"/>
</dbReference>
<dbReference type="InterPro" id="IPR055071">
    <property type="entry name" value="RA_PHLPP-like"/>
</dbReference>
<dbReference type="FunFam" id="3.80.10.10:FF:000220">
    <property type="entry name" value="Adenylate cyclase AcyA"/>
    <property type="match status" value="1"/>
</dbReference>
<dbReference type="Pfam" id="PF23010">
    <property type="entry name" value="RA_3"/>
    <property type="match status" value="1"/>
</dbReference>
<accession>A0A9W9FSR3</accession>
<evidence type="ECO:0000256" key="5">
    <source>
        <dbReference type="ARBA" id="ARBA00012201"/>
    </source>
</evidence>
<feature type="region of interest" description="Disordered" evidence="17">
    <location>
        <begin position="1079"/>
        <end position="1166"/>
    </location>
</feature>
<evidence type="ECO:0000256" key="8">
    <source>
        <dbReference type="ARBA" id="ARBA00022723"/>
    </source>
</evidence>
<feature type="compositionally biased region" description="Basic and acidic residues" evidence="17">
    <location>
        <begin position="1"/>
        <end position="14"/>
    </location>
</feature>
<feature type="compositionally biased region" description="Polar residues" evidence="17">
    <location>
        <begin position="1151"/>
        <end position="1166"/>
    </location>
</feature>
<evidence type="ECO:0000256" key="15">
    <source>
        <dbReference type="ARBA" id="ARBA00032597"/>
    </source>
</evidence>
<evidence type="ECO:0000256" key="6">
    <source>
        <dbReference type="ARBA" id="ARBA00021420"/>
    </source>
</evidence>
<feature type="domain" description="Ras-associating" evidence="19">
    <location>
        <begin position="596"/>
        <end position="687"/>
    </location>
</feature>
<dbReference type="SMART" id="SM00364">
    <property type="entry name" value="LRR_BAC"/>
    <property type="match status" value="9"/>
</dbReference>
<dbReference type="InterPro" id="IPR052595">
    <property type="entry name" value="LRRC69/RLP"/>
</dbReference>
<dbReference type="InterPro" id="IPR032675">
    <property type="entry name" value="LRR_dom_sf"/>
</dbReference>
<dbReference type="InterPro" id="IPR001932">
    <property type="entry name" value="PPM-type_phosphatase-like_dom"/>
</dbReference>
<keyword evidence="22" id="KW-1185">Reference proteome</keyword>
<feature type="region of interest" description="Disordered" evidence="17">
    <location>
        <begin position="1"/>
        <end position="293"/>
    </location>
</feature>
<dbReference type="GeneID" id="81392447"/>
<dbReference type="CDD" id="cd00143">
    <property type="entry name" value="PP2Cc"/>
    <property type="match status" value="1"/>
</dbReference>
<dbReference type="SMART" id="SM00365">
    <property type="entry name" value="LRR_SD22"/>
    <property type="match status" value="5"/>
</dbReference>
<dbReference type="SMART" id="SM00369">
    <property type="entry name" value="LRR_TYP"/>
    <property type="match status" value="12"/>
</dbReference>
<keyword evidence="14" id="KW-0456">Lyase</keyword>
<proteinExistence type="inferred from homology"/>
<dbReference type="GO" id="GO:0005524">
    <property type="term" value="F:ATP binding"/>
    <property type="evidence" value="ECO:0007669"/>
    <property type="project" value="UniProtKB-KW"/>
</dbReference>
<dbReference type="SMART" id="SM00332">
    <property type="entry name" value="PP2Cc"/>
    <property type="match status" value="1"/>
</dbReference>
<protein>
    <recommendedName>
        <fullName evidence="6">Adenylate cyclase</fullName>
        <ecNumber evidence="5">4.6.1.1</ecNumber>
    </recommendedName>
    <alternativeName>
        <fullName evidence="15">ATP pyrophosphate-lyase</fullName>
    </alternativeName>
    <alternativeName>
        <fullName evidence="16">Adenylyl cyclase</fullName>
    </alternativeName>
</protein>
<dbReference type="SUPFAM" id="SSF55073">
    <property type="entry name" value="Nucleotide cyclase"/>
    <property type="match status" value="1"/>
</dbReference>
<dbReference type="EMBL" id="JAPMSZ010000004">
    <property type="protein sequence ID" value="KAJ5105350.1"/>
    <property type="molecule type" value="Genomic_DNA"/>
</dbReference>
<organism evidence="21 22">
    <name type="scientific">Penicillium alfredii</name>
    <dbReference type="NCBI Taxonomy" id="1506179"/>
    <lineage>
        <taxon>Eukaryota</taxon>
        <taxon>Fungi</taxon>
        <taxon>Dikarya</taxon>
        <taxon>Ascomycota</taxon>
        <taxon>Pezizomycotina</taxon>
        <taxon>Eurotiomycetes</taxon>
        <taxon>Eurotiomycetidae</taxon>
        <taxon>Eurotiales</taxon>
        <taxon>Aspergillaceae</taxon>
        <taxon>Penicillium</taxon>
    </lineage>
</organism>
<evidence type="ECO:0000256" key="16">
    <source>
        <dbReference type="ARBA" id="ARBA00032637"/>
    </source>
</evidence>